<evidence type="ECO:0000256" key="3">
    <source>
        <dbReference type="ARBA" id="ARBA00022692"/>
    </source>
</evidence>
<comment type="subcellular location">
    <subcellularLocation>
        <location evidence="1 6">Cell membrane</location>
        <topology evidence="1 6">Multi-pass membrane protein</topology>
    </subcellularLocation>
</comment>
<evidence type="ECO:0000259" key="7">
    <source>
        <dbReference type="Pfam" id="PF09335"/>
    </source>
</evidence>
<evidence type="ECO:0000313" key="8">
    <source>
        <dbReference type="EMBL" id="HIW09410.1"/>
    </source>
</evidence>
<organism evidence="8 9">
    <name type="scientific">Candidatus Faecalibacterium intestinigallinarum</name>
    <dbReference type="NCBI Taxonomy" id="2838581"/>
    <lineage>
        <taxon>Bacteria</taxon>
        <taxon>Bacillati</taxon>
        <taxon>Bacillota</taxon>
        <taxon>Clostridia</taxon>
        <taxon>Eubacteriales</taxon>
        <taxon>Oscillospiraceae</taxon>
        <taxon>Faecalibacterium</taxon>
    </lineage>
</organism>
<dbReference type="Pfam" id="PF09335">
    <property type="entry name" value="VTT_dom"/>
    <property type="match status" value="1"/>
</dbReference>
<keyword evidence="4 6" id="KW-1133">Transmembrane helix</keyword>
<sequence>MEETLLYWSSQITSLEFWQQLLDSFEGLGPLVPILLAMVESFVPPLPLIAIVALNVAAHGPVMGFVYSWCGVAAGGAIMFTFWRRVVKRFFWRHASKYEWFRRAQKWVSNCDTSALFTLAMLPFTPTSFLHLTFGISDFDSRRYVLTLLAGKAVMVAMMAVFGQSLTNALENPLYLVPAIALWVGMYFASKLFCRKHNLD</sequence>
<dbReference type="GO" id="GO:0005886">
    <property type="term" value="C:plasma membrane"/>
    <property type="evidence" value="ECO:0007669"/>
    <property type="project" value="UniProtKB-SubCell"/>
</dbReference>
<feature type="transmembrane region" description="Helical" evidence="6">
    <location>
        <begin position="115"/>
        <end position="132"/>
    </location>
</feature>
<keyword evidence="2 6" id="KW-1003">Cell membrane</keyword>
<keyword evidence="5 6" id="KW-0472">Membrane</keyword>
<name>A0A9D1TX60_9FIRM</name>
<feature type="transmembrane region" description="Helical" evidence="6">
    <location>
        <begin position="64"/>
        <end position="83"/>
    </location>
</feature>
<dbReference type="AlphaFoldDB" id="A0A9D1TX60"/>
<protein>
    <recommendedName>
        <fullName evidence="6">TVP38/TMEM64 family membrane protein</fullName>
    </recommendedName>
</protein>
<dbReference type="InterPro" id="IPR015414">
    <property type="entry name" value="TMEM64"/>
</dbReference>
<gene>
    <name evidence="8" type="ORF">H9890_08450</name>
</gene>
<proteinExistence type="inferred from homology"/>
<dbReference type="InterPro" id="IPR032816">
    <property type="entry name" value="VTT_dom"/>
</dbReference>
<evidence type="ECO:0000256" key="5">
    <source>
        <dbReference type="ARBA" id="ARBA00023136"/>
    </source>
</evidence>
<feature type="domain" description="VTT" evidence="7">
    <location>
        <begin position="50"/>
        <end position="164"/>
    </location>
</feature>
<dbReference type="PANTHER" id="PTHR12677:SF55">
    <property type="entry name" value="UNDECAPRENYL PHOSPHATE TRANSPORTER SAOUHSC_00901-RELATED"/>
    <property type="match status" value="1"/>
</dbReference>
<evidence type="ECO:0000256" key="4">
    <source>
        <dbReference type="ARBA" id="ARBA00022989"/>
    </source>
</evidence>
<evidence type="ECO:0000313" key="9">
    <source>
        <dbReference type="Proteomes" id="UP000823933"/>
    </source>
</evidence>
<feature type="transmembrane region" description="Helical" evidence="6">
    <location>
        <begin position="31"/>
        <end position="57"/>
    </location>
</feature>
<dbReference type="PANTHER" id="PTHR12677">
    <property type="entry name" value="GOLGI APPARATUS MEMBRANE PROTEIN TVP38-RELATED"/>
    <property type="match status" value="1"/>
</dbReference>
<accession>A0A9D1TX60</accession>
<feature type="transmembrane region" description="Helical" evidence="6">
    <location>
        <begin position="144"/>
        <end position="162"/>
    </location>
</feature>
<keyword evidence="3 6" id="KW-0812">Transmembrane</keyword>
<feature type="transmembrane region" description="Helical" evidence="6">
    <location>
        <begin position="174"/>
        <end position="194"/>
    </location>
</feature>
<evidence type="ECO:0000256" key="2">
    <source>
        <dbReference type="ARBA" id="ARBA00022475"/>
    </source>
</evidence>
<dbReference type="Proteomes" id="UP000823933">
    <property type="component" value="Unassembled WGS sequence"/>
</dbReference>
<reference evidence="8" key="2">
    <citation type="submission" date="2021-04" db="EMBL/GenBank/DDBJ databases">
        <authorList>
            <person name="Gilroy R."/>
        </authorList>
    </citation>
    <scope>NUCLEOTIDE SEQUENCE</scope>
    <source>
        <strain evidence="8">ChiHcolR34-3080</strain>
    </source>
</reference>
<evidence type="ECO:0000256" key="1">
    <source>
        <dbReference type="ARBA" id="ARBA00004651"/>
    </source>
</evidence>
<dbReference type="EMBL" id="DXHQ01000099">
    <property type="protein sequence ID" value="HIW09410.1"/>
    <property type="molecule type" value="Genomic_DNA"/>
</dbReference>
<reference evidence="8" key="1">
    <citation type="journal article" date="2021" name="PeerJ">
        <title>Extensive microbial diversity within the chicken gut microbiome revealed by metagenomics and culture.</title>
        <authorList>
            <person name="Gilroy R."/>
            <person name="Ravi A."/>
            <person name="Getino M."/>
            <person name="Pursley I."/>
            <person name="Horton D.L."/>
            <person name="Alikhan N.F."/>
            <person name="Baker D."/>
            <person name="Gharbi K."/>
            <person name="Hall N."/>
            <person name="Watson M."/>
            <person name="Adriaenssens E.M."/>
            <person name="Foster-Nyarko E."/>
            <person name="Jarju S."/>
            <person name="Secka A."/>
            <person name="Antonio M."/>
            <person name="Oren A."/>
            <person name="Chaudhuri R.R."/>
            <person name="La Ragione R."/>
            <person name="Hildebrand F."/>
            <person name="Pallen M.J."/>
        </authorList>
    </citation>
    <scope>NUCLEOTIDE SEQUENCE</scope>
    <source>
        <strain evidence="8">ChiHcolR34-3080</strain>
    </source>
</reference>
<comment type="caution">
    <text evidence="8">The sequence shown here is derived from an EMBL/GenBank/DDBJ whole genome shotgun (WGS) entry which is preliminary data.</text>
</comment>
<evidence type="ECO:0000256" key="6">
    <source>
        <dbReference type="RuleBase" id="RU366058"/>
    </source>
</evidence>
<comment type="similarity">
    <text evidence="6">Belongs to the TVP38/TMEM64 family.</text>
</comment>